<name>A0A921S047_SORBI</name>
<proteinExistence type="predicted"/>
<evidence type="ECO:0000313" key="2">
    <source>
        <dbReference type="Proteomes" id="UP000807115"/>
    </source>
</evidence>
<reference evidence="1" key="1">
    <citation type="journal article" date="2019" name="BMC Genomics">
        <title>A new reference genome for Sorghum bicolor reveals high levels of sequence similarity between sweet and grain genotypes: implications for the genetics of sugar metabolism.</title>
        <authorList>
            <person name="Cooper E.A."/>
            <person name="Brenton Z.W."/>
            <person name="Flinn B.S."/>
            <person name="Jenkins J."/>
            <person name="Shu S."/>
            <person name="Flowers D."/>
            <person name="Luo F."/>
            <person name="Wang Y."/>
            <person name="Xia P."/>
            <person name="Barry K."/>
            <person name="Daum C."/>
            <person name="Lipzen A."/>
            <person name="Yoshinaga Y."/>
            <person name="Schmutz J."/>
            <person name="Saski C."/>
            <person name="Vermerris W."/>
            <person name="Kresovich S."/>
        </authorList>
    </citation>
    <scope>NUCLEOTIDE SEQUENCE</scope>
</reference>
<accession>A0A921S047</accession>
<dbReference type="EMBL" id="CM027680">
    <property type="protein sequence ID" value="KAG0549668.1"/>
    <property type="molecule type" value="Genomic_DNA"/>
</dbReference>
<protein>
    <submittedName>
        <fullName evidence="1">Uncharacterized protein</fullName>
    </submittedName>
</protein>
<dbReference type="Proteomes" id="UP000807115">
    <property type="component" value="Chromosome 1"/>
</dbReference>
<sequence>MPPLCRMQAAVQQQDQWVTTVGPSSKCDRRRTIGSGTTKLRSTSITASTISHTRHLHHGYMKLELTKQPPHVFTCKFWKSLHKFQKPESIVVSNFLV</sequence>
<reference evidence="1" key="2">
    <citation type="submission" date="2020-10" db="EMBL/GenBank/DDBJ databases">
        <authorList>
            <person name="Cooper E.A."/>
            <person name="Brenton Z.W."/>
            <person name="Flinn B.S."/>
            <person name="Jenkins J."/>
            <person name="Shu S."/>
            <person name="Flowers D."/>
            <person name="Luo F."/>
            <person name="Wang Y."/>
            <person name="Xia P."/>
            <person name="Barry K."/>
            <person name="Daum C."/>
            <person name="Lipzen A."/>
            <person name="Yoshinaga Y."/>
            <person name="Schmutz J."/>
            <person name="Saski C."/>
            <person name="Vermerris W."/>
            <person name="Kresovich S."/>
        </authorList>
    </citation>
    <scope>NUCLEOTIDE SEQUENCE</scope>
</reference>
<organism evidence="1 2">
    <name type="scientific">Sorghum bicolor</name>
    <name type="common">Sorghum</name>
    <name type="synonym">Sorghum vulgare</name>
    <dbReference type="NCBI Taxonomy" id="4558"/>
    <lineage>
        <taxon>Eukaryota</taxon>
        <taxon>Viridiplantae</taxon>
        <taxon>Streptophyta</taxon>
        <taxon>Embryophyta</taxon>
        <taxon>Tracheophyta</taxon>
        <taxon>Spermatophyta</taxon>
        <taxon>Magnoliopsida</taxon>
        <taxon>Liliopsida</taxon>
        <taxon>Poales</taxon>
        <taxon>Poaceae</taxon>
        <taxon>PACMAD clade</taxon>
        <taxon>Panicoideae</taxon>
        <taxon>Andropogonodae</taxon>
        <taxon>Andropogoneae</taxon>
        <taxon>Sorghinae</taxon>
        <taxon>Sorghum</taxon>
    </lineage>
</organism>
<dbReference type="AlphaFoldDB" id="A0A921S047"/>
<comment type="caution">
    <text evidence="1">The sequence shown here is derived from an EMBL/GenBank/DDBJ whole genome shotgun (WGS) entry which is preliminary data.</text>
</comment>
<gene>
    <name evidence="1" type="ORF">BDA96_01G274800</name>
</gene>
<evidence type="ECO:0000313" key="1">
    <source>
        <dbReference type="EMBL" id="KAG0549668.1"/>
    </source>
</evidence>